<evidence type="ECO:0000256" key="1">
    <source>
        <dbReference type="ARBA" id="ARBA00010688"/>
    </source>
</evidence>
<evidence type="ECO:0000259" key="4">
    <source>
        <dbReference type="Pfam" id="PF00294"/>
    </source>
</evidence>
<accession>A0A941ANN3</accession>
<organism evidence="5 6">
    <name type="scientific">Halalkalibacter suaedae</name>
    <dbReference type="NCBI Taxonomy" id="2822140"/>
    <lineage>
        <taxon>Bacteria</taxon>
        <taxon>Bacillati</taxon>
        <taxon>Bacillota</taxon>
        <taxon>Bacilli</taxon>
        <taxon>Bacillales</taxon>
        <taxon>Bacillaceae</taxon>
        <taxon>Halalkalibacter</taxon>
    </lineage>
</organism>
<proteinExistence type="inferred from homology"/>
<keyword evidence="3 5" id="KW-0418">Kinase</keyword>
<dbReference type="CDD" id="cd01166">
    <property type="entry name" value="KdgK"/>
    <property type="match status" value="1"/>
</dbReference>
<evidence type="ECO:0000256" key="3">
    <source>
        <dbReference type="ARBA" id="ARBA00022777"/>
    </source>
</evidence>
<dbReference type="PANTHER" id="PTHR43320:SF2">
    <property type="entry name" value="2-DEHYDRO-3-DEOXYGLUCONOKINASE_2-DEHYDRO-3-DEOXYGALACTONOKINASE"/>
    <property type="match status" value="1"/>
</dbReference>
<comment type="similarity">
    <text evidence="1">Belongs to the carbohydrate kinase PfkB family.</text>
</comment>
<dbReference type="RefSeq" id="WP_210596705.1">
    <property type="nucleotide sequence ID" value="NZ_JAGKSQ010000003.1"/>
</dbReference>
<dbReference type="AlphaFoldDB" id="A0A941ANN3"/>
<dbReference type="PANTHER" id="PTHR43320">
    <property type="entry name" value="SUGAR KINASE"/>
    <property type="match status" value="1"/>
</dbReference>
<dbReference type="EMBL" id="JAGKSQ010000003">
    <property type="protein sequence ID" value="MBP3950996.1"/>
    <property type="molecule type" value="Genomic_DNA"/>
</dbReference>
<keyword evidence="6" id="KW-1185">Reference proteome</keyword>
<evidence type="ECO:0000256" key="2">
    <source>
        <dbReference type="ARBA" id="ARBA00022679"/>
    </source>
</evidence>
<keyword evidence="2" id="KW-0808">Transferase</keyword>
<evidence type="ECO:0000313" key="5">
    <source>
        <dbReference type="EMBL" id="MBP3950996.1"/>
    </source>
</evidence>
<evidence type="ECO:0000313" key="6">
    <source>
        <dbReference type="Proteomes" id="UP000678228"/>
    </source>
</evidence>
<dbReference type="SUPFAM" id="SSF53613">
    <property type="entry name" value="Ribokinase-like"/>
    <property type="match status" value="1"/>
</dbReference>
<dbReference type="Proteomes" id="UP000678228">
    <property type="component" value="Unassembled WGS sequence"/>
</dbReference>
<protein>
    <submittedName>
        <fullName evidence="5">Sugar kinase</fullName>
    </submittedName>
</protein>
<reference evidence="5" key="1">
    <citation type="submission" date="2021-03" db="EMBL/GenBank/DDBJ databases">
        <title>Bacillus suaedae sp. nov., isolated from Suaeda aralocaspica.</title>
        <authorList>
            <person name="Lei R.F.R."/>
        </authorList>
    </citation>
    <scope>NUCLEOTIDE SEQUENCE</scope>
    <source>
        <strain evidence="5">YZJH907-2</strain>
    </source>
</reference>
<dbReference type="InterPro" id="IPR011611">
    <property type="entry name" value="PfkB_dom"/>
</dbReference>
<name>A0A941ANN3_9BACI</name>
<gene>
    <name evidence="5" type="ORF">J7W16_07600</name>
</gene>
<dbReference type="InterPro" id="IPR052700">
    <property type="entry name" value="Carb_kinase_PfkB-like"/>
</dbReference>
<sequence length="336" mass="37892">MKRVVTLGEILLRLSPPDRNRIIGSQSFDVNYGGSEGNVAVALSHFGIDTALITKLPDNPIADAAIQQLRGFGVNTDLIIRGGERMGLYYLENGYSVRSSRVVYDRKHSSISEAEISEFNFDQIFENVDLFHVSGITLGISEEAYLLARSFMQEANRRGIKVSFDFNYRSKLWTTDEAKAKFSKVLPYVNIAFAGVLDFTTFLGIDPEETSNLVTKMDHKKLYKKVNEHYQFDYIVSSYRTVVSASHNEYQGLVFNGEEAFQSKKYQLDIIDRVGAGDAFTAGFLYSYLCDKEEQYQVQFAAAAGALKHTIFGDALLSSKEEVENLFQSNTYHVQR</sequence>
<feature type="domain" description="Carbohydrate kinase PfkB" evidence="4">
    <location>
        <begin position="1"/>
        <end position="310"/>
    </location>
</feature>
<comment type="caution">
    <text evidence="5">The sequence shown here is derived from an EMBL/GenBank/DDBJ whole genome shotgun (WGS) entry which is preliminary data.</text>
</comment>
<dbReference type="Gene3D" id="3.40.1190.20">
    <property type="match status" value="1"/>
</dbReference>
<dbReference type="Pfam" id="PF00294">
    <property type="entry name" value="PfkB"/>
    <property type="match status" value="1"/>
</dbReference>
<dbReference type="GO" id="GO:0016301">
    <property type="term" value="F:kinase activity"/>
    <property type="evidence" value="ECO:0007669"/>
    <property type="project" value="UniProtKB-KW"/>
</dbReference>
<dbReference type="InterPro" id="IPR029056">
    <property type="entry name" value="Ribokinase-like"/>
</dbReference>